<name>A0A6A6BAA7_9PEZI</name>
<dbReference type="GeneID" id="54304202"/>
<evidence type="ECO:0000256" key="1">
    <source>
        <dbReference type="SAM" id="MobiDB-lite"/>
    </source>
</evidence>
<sequence>MKSFRTLVSPIRSYSTGPPPITKVYAGNRLRITKEYTDDFIEPASALNALNIKKKADQRRRALEVKEQQEEIVRLGPEAVMDRLLRLLEEESYKLASPAPAGWSRIERELHFEREKKATYLKMQDWVRRKIKATDFRIEWLSNEHEQVVKQAGLESEEPRRAGPESEETEQADSEPEESERHERADLKHEKL</sequence>
<feature type="region of interest" description="Disordered" evidence="1">
    <location>
        <begin position="148"/>
        <end position="192"/>
    </location>
</feature>
<evidence type="ECO:0000313" key="2">
    <source>
        <dbReference type="EMBL" id="KAF2141139.1"/>
    </source>
</evidence>
<gene>
    <name evidence="2" type="ORF">K452DRAFT_45858</name>
</gene>
<protein>
    <submittedName>
        <fullName evidence="2">Uncharacterized protein</fullName>
    </submittedName>
</protein>
<feature type="compositionally biased region" description="Acidic residues" evidence="1">
    <location>
        <begin position="165"/>
        <end position="178"/>
    </location>
</feature>
<feature type="compositionally biased region" description="Basic and acidic residues" evidence="1">
    <location>
        <begin position="179"/>
        <end position="192"/>
    </location>
</feature>
<organism evidence="2 3">
    <name type="scientific">Aplosporella prunicola CBS 121167</name>
    <dbReference type="NCBI Taxonomy" id="1176127"/>
    <lineage>
        <taxon>Eukaryota</taxon>
        <taxon>Fungi</taxon>
        <taxon>Dikarya</taxon>
        <taxon>Ascomycota</taxon>
        <taxon>Pezizomycotina</taxon>
        <taxon>Dothideomycetes</taxon>
        <taxon>Dothideomycetes incertae sedis</taxon>
        <taxon>Botryosphaeriales</taxon>
        <taxon>Aplosporellaceae</taxon>
        <taxon>Aplosporella</taxon>
    </lineage>
</organism>
<dbReference type="AlphaFoldDB" id="A0A6A6BAA7"/>
<dbReference type="RefSeq" id="XP_033396852.1">
    <property type="nucleotide sequence ID" value="XM_033546696.1"/>
</dbReference>
<dbReference type="EMBL" id="ML995488">
    <property type="protein sequence ID" value="KAF2141139.1"/>
    <property type="molecule type" value="Genomic_DNA"/>
</dbReference>
<keyword evidence="3" id="KW-1185">Reference proteome</keyword>
<accession>A0A6A6BAA7</accession>
<dbReference type="Proteomes" id="UP000799438">
    <property type="component" value="Unassembled WGS sequence"/>
</dbReference>
<proteinExistence type="predicted"/>
<reference evidence="2" key="1">
    <citation type="journal article" date="2020" name="Stud. Mycol.">
        <title>101 Dothideomycetes genomes: a test case for predicting lifestyles and emergence of pathogens.</title>
        <authorList>
            <person name="Haridas S."/>
            <person name="Albert R."/>
            <person name="Binder M."/>
            <person name="Bloem J."/>
            <person name="Labutti K."/>
            <person name="Salamov A."/>
            <person name="Andreopoulos B."/>
            <person name="Baker S."/>
            <person name="Barry K."/>
            <person name="Bills G."/>
            <person name="Bluhm B."/>
            <person name="Cannon C."/>
            <person name="Castanera R."/>
            <person name="Culley D."/>
            <person name="Daum C."/>
            <person name="Ezra D."/>
            <person name="Gonzalez J."/>
            <person name="Henrissat B."/>
            <person name="Kuo A."/>
            <person name="Liang C."/>
            <person name="Lipzen A."/>
            <person name="Lutzoni F."/>
            <person name="Magnuson J."/>
            <person name="Mondo S."/>
            <person name="Nolan M."/>
            <person name="Ohm R."/>
            <person name="Pangilinan J."/>
            <person name="Park H.-J."/>
            <person name="Ramirez L."/>
            <person name="Alfaro M."/>
            <person name="Sun H."/>
            <person name="Tritt A."/>
            <person name="Yoshinaga Y."/>
            <person name="Zwiers L.-H."/>
            <person name="Turgeon B."/>
            <person name="Goodwin S."/>
            <person name="Spatafora J."/>
            <person name="Crous P."/>
            <person name="Grigoriev I."/>
        </authorList>
    </citation>
    <scope>NUCLEOTIDE SEQUENCE</scope>
    <source>
        <strain evidence="2">CBS 121167</strain>
    </source>
</reference>
<evidence type="ECO:0000313" key="3">
    <source>
        <dbReference type="Proteomes" id="UP000799438"/>
    </source>
</evidence>